<dbReference type="InterPro" id="IPR029058">
    <property type="entry name" value="AB_hydrolase_fold"/>
</dbReference>
<accession>A0ABY6J9I3</accession>
<dbReference type="SUPFAM" id="SSF53474">
    <property type="entry name" value="alpha/beta-Hydrolases"/>
    <property type="match status" value="1"/>
</dbReference>
<keyword evidence="2" id="KW-1185">Reference proteome</keyword>
<organism evidence="1 2">
    <name type="scientific">Chitinophaga horti</name>
    <dbReference type="NCBI Taxonomy" id="2920382"/>
    <lineage>
        <taxon>Bacteria</taxon>
        <taxon>Pseudomonadati</taxon>
        <taxon>Bacteroidota</taxon>
        <taxon>Chitinophagia</taxon>
        <taxon>Chitinophagales</taxon>
        <taxon>Chitinophagaceae</taxon>
        <taxon>Chitinophaga</taxon>
    </lineage>
</organism>
<dbReference type="Proteomes" id="UP001162741">
    <property type="component" value="Chromosome"/>
</dbReference>
<dbReference type="Gene3D" id="3.40.50.1820">
    <property type="entry name" value="alpha/beta hydrolase"/>
    <property type="match status" value="1"/>
</dbReference>
<gene>
    <name evidence="1" type="ORF">MKQ68_07635</name>
</gene>
<evidence type="ECO:0000313" key="1">
    <source>
        <dbReference type="EMBL" id="UYQ94964.1"/>
    </source>
</evidence>
<protein>
    <recommendedName>
        <fullName evidence="3">Alpha/beta hydrolase</fullName>
    </recommendedName>
</protein>
<evidence type="ECO:0000313" key="2">
    <source>
        <dbReference type="Proteomes" id="UP001162741"/>
    </source>
</evidence>
<proteinExistence type="predicted"/>
<dbReference type="RefSeq" id="WP_264282774.1">
    <property type="nucleotide sequence ID" value="NZ_CP107006.1"/>
</dbReference>
<reference evidence="1" key="1">
    <citation type="submission" date="2022-10" db="EMBL/GenBank/DDBJ databases">
        <title>Chitinophaga sp. nov., isolated from soil.</title>
        <authorList>
            <person name="Jeon C.O."/>
        </authorList>
    </citation>
    <scope>NUCLEOTIDE SEQUENCE</scope>
    <source>
        <strain evidence="1">R8</strain>
    </source>
</reference>
<dbReference type="EMBL" id="CP107006">
    <property type="protein sequence ID" value="UYQ94964.1"/>
    <property type="molecule type" value="Genomic_DNA"/>
</dbReference>
<evidence type="ECO:0008006" key="3">
    <source>
        <dbReference type="Google" id="ProtNLM"/>
    </source>
</evidence>
<sequence length="182" mass="20329">MKKQVLFIQGGGEDGYNADKTLVAALQQALGADYEVQYPELASDDQAADFGWPAQIGKLIKAFDLVVAHSLGASMLLKYLSENKVETGAKQVWLIATPFWTGSEDWKQGLKLSTDFATHLPKDYRIHFYHCKDDDEVPFDHLSKYRQRLPSATFCEIETGGHQLGEKIRLVADGIKKEAARP</sequence>
<name>A0ABY6J9I3_9BACT</name>